<dbReference type="FunFam" id="1.10.630.10:FF:000018">
    <property type="entry name" value="Cytochrome P450 monooxygenase"/>
    <property type="match status" value="1"/>
</dbReference>
<dbReference type="GO" id="GO:0020037">
    <property type="term" value="F:heme binding"/>
    <property type="evidence" value="ECO:0007669"/>
    <property type="project" value="InterPro"/>
</dbReference>
<dbReference type="PRINTS" id="PR00385">
    <property type="entry name" value="P450"/>
</dbReference>
<keyword evidence="6 7" id="KW-0503">Monooxygenase</keyword>
<dbReference type="GO" id="GO:0004497">
    <property type="term" value="F:monooxygenase activity"/>
    <property type="evidence" value="ECO:0007669"/>
    <property type="project" value="UniProtKB-KW"/>
</dbReference>
<comment type="similarity">
    <text evidence="1 7">Belongs to the cytochrome P450 family.</text>
</comment>
<keyword evidence="2 7" id="KW-0349">Heme</keyword>
<protein>
    <submittedName>
        <fullName evidence="8">Cytochrome P450</fullName>
    </submittedName>
</protein>
<evidence type="ECO:0000313" key="8">
    <source>
        <dbReference type="EMBL" id="TLQ44819.1"/>
    </source>
</evidence>
<comment type="caution">
    <text evidence="8">The sequence shown here is derived from an EMBL/GenBank/DDBJ whole genome shotgun (WGS) entry which is preliminary data.</text>
</comment>
<dbReference type="InterPro" id="IPR036396">
    <property type="entry name" value="Cyt_P450_sf"/>
</dbReference>
<dbReference type="InterPro" id="IPR017972">
    <property type="entry name" value="Cyt_P450_CS"/>
</dbReference>
<organism evidence="8 9">
    <name type="scientific">Streptomyces marianii</name>
    <dbReference type="NCBI Taxonomy" id="1817406"/>
    <lineage>
        <taxon>Bacteria</taxon>
        <taxon>Bacillati</taxon>
        <taxon>Actinomycetota</taxon>
        <taxon>Actinomycetes</taxon>
        <taxon>Kitasatosporales</taxon>
        <taxon>Streptomycetaceae</taxon>
        <taxon>Streptomyces</taxon>
    </lineage>
</organism>
<sequence length="402" mass="43847">MTIEHEERKAATAGCPYAHHVGRLGPLPEFLEHGDEPVTRVATPTGHTMWLVRDYTLGRSVLTDRRFSRAEAVKPHAPTVIDAQPVPDSMMSMDGAEHARLRRMVTGSFTTGKVAAMAPFVERLADEHLDRLAEAGPGADLVETIAAPLPLVVLCSLLGVPPEDADRFRNWVEVLFDISVSSPREKARRRLELVEYMSNLIEEKRQRDEDDLLTSLIGAHDGGDLSMPELLTLGLTLLMAGYETTVGQLSLSALALLSDPTTLAALRERPELVPSAVEELMRLSPATPLAFPRVAVETVELGDVTVRAGEGVLVSLLHGNRDGAVFADPELLDADSRTAAHLTFGHGVHRCLGAPLARLQVRIVVERLLRRFPGIRTASGPDAVLWKDGLATRGLARLRVEW</sequence>
<evidence type="ECO:0000256" key="3">
    <source>
        <dbReference type="ARBA" id="ARBA00022723"/>
    </source>
</evidence>
<dbReference type="EMBL" id="VAWE01000001">
    <property type="protein sequence ID" value="TLQ44819.1"/>
    <property type="molecule type" value="Genomic_DNA"/>
</dbReference>
<evidence type="ECO:0000313" key="9">
    <source>
        <dbReference type="Proteomes" id="UP000305921"/>
    </source>
</evidence>
<dbReference type="Pfam" id="PF00067">
    <property type="entry name" value="p450"/>
    <property type="match status" value="1"/>
</dbReference>
<keyword evidence="5 7" id="KW-0408">Iron</keyword>
<dbReference type="RefSeq" id="WP_138054167.1">
    <property type="nucleotide sequence ID" value="NZ_VAWE01000001.1"/>
</dbReference>
<proteinExistence type="inferred from homology"/>
<dbReference type="PANTHER" id="PTHR46696:SF1">
    <property type="entry name" value="CYTOCHROME P450 YJIB-RELATED"/>
    <property type="match status" value="1"/>
</dbReference>
<dbReference type="SUPFAM" id="SSF48264">
    <property type="entry name" value="Cytochrome P450"/>
    <property type="match status" value="1"/>
</dbReference>
<keyword evidence="3 7" id="KW-0479">Metal-binding</keyword>
<gene>
    <name evidence="8" type="ORF">FEF34_18560</name>
</gene>
<dbReference type="PROSITE" id="PS00086">
    <property type="entry name" value="CYTOCHROME_P450"/>
    <property type="match status" value="1"/>
</dbReference>
<dbReference type="Proteomes" id="UP000305921">
    <property type="component" value="Unassembled WGS sequence"/>
</dbReference>
<dbReference type="AlphaFoldDB" id="A0A5R9E7F2"/>
<evidence type="ECO:0000256" key="1">
    <source>
        <dbReference type="ARBA" id="ARBA00010617"/>
    </source>
</evidence>
<evidence type="ECO:0000256" key="5">
    <source>
        <dbReference type="ARBA" id="ARBA00023004"/>
    </source>
</evidence>
<keyword evidence="9" id="KW-1185">Reference proteome</keyword>
<evidence type="ECO:0000256" key="7">
    <source>
        <dbReference type="RuleBase" id="RU000461"/>
    </source>
</evidence>
<evidence type="ECO:0000256" key="6">
    <source>
        <dbReference type="ARBA" id="ARBA00023033"/>
    </source>
</evidence>
<reference evidence="8 9" key="1">
    <citation type="submission" date="2019-05" db="EMBL/GenBank/DDBJ databases">
        <title>Streptomyces marianii sp. nov., a novel marine actinomycete from southern coast of India.</title>
        <authorList>
            <person name="Iniyan A.M."/>
            <person name="Wink J."/>
            <person name="Ramprasad E."/>
            <person name="Ramana C.V."/>
            <person name="Bunk B."/>
            <person name="Sproer C."/>
            <person name="Joseph F.-J.R.S."/>
            <person name="Vincent S.G.P."/>
        </authorList>
    </citation>
    <scope>NUCLEOTIDE SEQUENCE [LARGE SCALE GENOMIC DNA]</scope>
    <source>
        <strain evidence="8 9">ICN19</strain>
    </source>
</reference>
<dbReference type="CDD" id="cd11031">
    <property type="entry name" value="Cyp158A-like"/>
    <property type="match status" value="1"/>
</dbReference>
<accession>A0A5R9E7F2</accession>
<keyword evidence="4 7" id="KW-0560">Oxidoreductase</keyword>
<name>A0A5R9E7F2_9ACTN</name>
<dbReference type="PANTHER" id="PTHR46696">
    <property type="entry name" value="P450, PUTATIVE (EUROFUNG)-RELATED"/>
    <property type="match status" value="1"/>
</dbReference>
<dbReference type="InterPro" id="IPR002397">
    <property type="entry name" value="Cyt_P450_B"/>
</dbReference>
<dbReference type="Gene3D" id="1.10.630.10">
    <property type="entry name" value="Cytochrome P450"/>
    <property type="match status" value="1"/>
</dbReference>
<dbReference type="OrthoDB" id="4133219at2"/>
<dbReference type="InterPro" id="IPR001128">
    <property type="entry name" value="Cyt_P450"/>
</dbReference>
<dbReference type="GO" id="GO:0005506">
    <property type="term" value="F:iron ion binding"/>
    <property type="evidence" value="ECO:0007669"/>
    <property type="project" value="InterPro"/>
</dbReference>
<dbReference type="PRINTS" id="PR00359">
    <property type="entry name" value="BP450"/>
</dbReference>
<evidence type="ECO:0000256" key="4">
    <source>
        <dbReference type="ARBA" id="ARBA00023002"/>
    </source>
</evidence>
<dbReference type="GO" id="GO:0016705">
    <property type="term" value="F:oxidoreductase activity, acting on paired donors, with incorporation or reduction of molecular oxygen"/>
    <property type="evidence" value="ECO:0007669"/>
    <property type="project" value="InterPro"/>
</dbReference>
<evidence type="ECO:0000256" key="2">
    <source>
        <dbReference type="ARBA" id="ARBA00022617"/>
    </source>
</evidence>